<feature type="transmembrane region" description="Helical" evidence="1">
    <location>
        <begin position="54"/>
        <end position="71"/>
    </location>
</feature>
<keyword evidence="1" id="KW-0812">Transmembrane</keyword>
<keyword evidence="1" id="KW-1133">Transmembrane helix</keyword>
<name>A0A919XWH4_9BACL</name>
<dbReference type="Proteomes" id="UP000681162">
    <property type="component" value="Unassembled WGS sequence"/>
</dbReference>
<keyword evidence="1" id="KW-0472">Membrane</keyword>
<sequence length="76" mass="8790">MHLLSLIEVVQKATFDHEVFQVVDSTSNLAFTLELQAEAYDACFLWKHFAHVGFAYTPFVLLRVFATFSVLKSRFF</sequence>
<dbReference type="EMBL" id="BORR01000009">
    <property type="protein sequence ID" value="GIO37912.1"/>
    <property type="molecule type" value="Genomic_DNA"/>
</dbReference>
<evidence type="ECO:0000313" key="2">
    <source>
        <dbReference type="EMBL" id="GIO37912.1"/>
    </source>
</evidence>
<dbReference type="AlphaFoldDB" id="A0A919XWH4"/>
<evidence type="ECO:0000256" key="1">
    <source>
        <dbReference type="SAM" id="Phobius"/>
    </source>
</evidence>
<protein>
    <submittedName>
        <fullName evidence="2">Uncharacterized protein</fullName>
    </submittedName>
</protein>
<accession>A0A919XWH4</accession>
<keyword evidence="3" id="KW-1185">Reference proteome</keyword>
<comment type="caution">
    <text evidence="2">The sequence shown here is derived from an EMBL/GenBank/DDBJ whole genome shotgun (WGS) entry which is preliminary data.</text>
</comment>
<reference evidence="2 3" key="1">
    <citation type="submission" date="2021-03" db="EMBL/GenBank/DDBJ databases">
        <title>Antimicrobial resistance genes in bacteria isolated from Japanese honey, and their potential for conferring macrolide and lincosamide resistance in the American foulbrood pathogen Paenibacillus larvae.</title>
        <authorList>
            <person name="Okamoto M."/>
            <person name="Kumagai M."/>
            <person name="Kanamori H."/>
            <person name="Takamatsu D."/>
        </authorList>
    </citation>
    <scope>NUCLEOTIDE SEQUENCE [LARGE SCALE GENOMIC DNA]</scope>
    <source>
        <strain evidence="2 3">J41TS12</strain>
    </source>
</reference>
<evidence type="ECO:0000313" key="3">
    <source>
        <dbReference type="Proteomes" id="UP000681162"/>
    </source>
</evidence>
<gene>
    <name evidence="2" type="ORF">J41TS12_27730</name>
</gene>
<organism evidence="2 3">
    <name type="scientific">Paenibacillus antibioticophila</name>
    <dbReference type="NCBI Taxonomy" id="1274374"/>
    <lineage>
        <taxon>Bacteria</taxon>
        <taxon>Bacillati</taxon>
        <taxon>Bacillota</taxon>
        <taxon>Bacilli</taxon>
        <taxon>Bacillales</taxon>
        <taxon>Paenibacillaceae</taxon>
        <taxon>Paenibacillus</taxon>
    </lineage>
</organism>
<proteinExistence type="predicted"/>